<dbReference type="RefSeq" id="WP_194739146.1">
    <property type="nucleotide sequence ID" value="NZ_JADKYY010000005.1"/>
</dbReference>
<dbReference type="InterPro" id="IPR037473">
    <property type="entry name" value="Lcp-like"/>
</dbReference>
<dbReference type="GO" id="GO:0016491">
    <property type="term" value="F:oxidoreductase activity"/>
    <property type="evidence" value="ECO:0007669"/>
    <property type="project" value="InterPro"/>
</dbReference>
<name>A0A931E7J2_9FLAO</name>
<reference evidence="2" key="1">
    <citation type="submission" date="2020-11" db="EMBL/GenBank/DDBJ databases">
        <title>Genome seq and assembly of Planobacterium sp.</title>
        <authorList>
            <person name="Chhetri G."/>
        </authorList>
    </citation>
    <scope>NUCLEOTIDE SEQUENCE</scope>
    <source>
        <strain evidence="2">GCR5</strain>
    </source>
</reference>
<organism evidence="2 3">
    <name type="scientific">Planobacterium oryzisoli</name>
    <dbReference type="NCBI Taxonomy" id="2771435"/>
    <lineage>
        <taxon>Bacteria</taxon>
        <taxon>Pseudomonadati</taxon>
        <taxon>Bacteroidota</taxon>
        <taxon>Flavobacteriia</taxon>
        <taxon>Flavobacteriales</taxon>
        <taxon>Weeksellaceae</taxon>
        <taxon>Chryseobacterium group</taxon>
        <taxon>Chryseobacterium</taxon>
    </lineage>
</organism>
<protein>
    <submittedName>
        <fullName evidence="2">DUF2236 domain-containing protein</fullName>
    </submittedName>
</protein>
<dbReference type="Proteomes" id="UP000694480">
    <property type="component" value="Unassembled WGS sequence"/>
</dbReference>
<evidence type="ECO:0000259" key="1">
    <source>
        <dbReference type="Pfam" id="PF09995"/>
    </source>
</evidence>
<dbReference type="PANTHER" id="PTHR37539">
    <property type="entry name" value="SECRETED PROTEIN-RELATED"/>
    <property type="match status" value="1"/>
</dbReference>
<dbReference type="EMBL" id="JADKYY010000005">
    <property type="protein sequence ID" value="MBF5027216.1"/>
    <property type="molecule type" value="Genomic_DNA"/>
</dbReference>
<sequence length="411" mass="47215">MTGAPLLDTTSVPSPPYLDAPHVRYFWEKGMGKDLTTWTGASLSEKDFPRFYPLYHSFDGLSDTAVLDTYLSLPYPEASVLIQRFLKGEKPLENTKVPQSLPLLVASMHRPEWFDSTLASHGASLCMRAGTNALMILRDFTLMGGYDFAYLNKPLIYTGALKKGAVKRLKDTLEFWVAVTRENALEPGSEAMQLILRTRMMHSYARLKIKEHAKDWDFVRWGEPINTWDMVATYTGFSLIFMLGLKKMGMHITAKEEKGLFHLWKYVGYLLGIPHEVLPSSAKQATEWFYLWTLMQAPGDAHSKELAQALLEENLQSTIYPFLWQRKAMRTLHQSMSSYLLDPPTLQRLGIATEGSHHLFPKFVTKINYGLKRFYPVGEPKRYEAMKKKGHQQQLKVLSDYIKHTPKDFRY</sequence>
<comment type="caution">
    <text evidence="2">The sequence shown here is derived from an EMBL/GenBank/DDBJ whole genome shotgun (WGS) entry which is preliminary data.</text>
</comment>
<dbReference type="AlphaFoldDB" id="A0A931E7J2"/>
<dbReference type="InterPro" id="IPR018713">
    <property type="entry name" value="MPAB/Lcp_cat_dom"/>
</dbReference>
<dbReference type="PANTHER" id="PTHR37539:SF1">
    <property type="entry name" value="ER-BOUND OXYGENASE MPAB_MPAB'_RUBBER OXYGENASE CATALYTIC DOMAIN-CONTAINING PROTEIN"/>
    <property type="match status" value="1"/>
</dbReference>
<feature type="domain" description="ER-bound oxygenase mpaB/mpaB'/Rubber oxygenase catalytic" evidence="1">
    <location>
        <begin position="151"/>
        <end position="353"/>
    </location>
</feature>
<gene>
    <name evidence="2" type="ORF">IC612_05330</name>
</gene>
<keyword evidence="3" id="KW-1185">Reference proteome</keyword>
<dbReference type="Pfam" id="PF09995">
    <property type="entry name" value="MPAB_Lcp_cat"/>
    <property type="match status" value="1"/>
</dbReference>
<evidence type="ECO:0000313" key="2">
    <source>
        <dbReference type="EMBL" id="MBF5027216.1"/>
    </source>
</evidence>
<evidence type="ECO:0000313" key="3">
    <source>
        <dbReference type="Proteomes" id="UP000694480"/>
    </source>
</evidence>
<accession>A0A931E7J2</accession>
<proteinExistence type="predicted"/>